<dbReference type="PIRSF" id="PIRSF029826">
    <property type="entry name" value="UCP029826_pph"/>
    <property type="match status" value="1"/>
</dbReference>
<dbReference type="Pfam" id="PF12643">
    <property type="entry name" value="MazG-like"/>
    <property type="match status" value="1"/>
</dbReference>
<name>A0A5C5U4J8_9GAMM</name>
<protein>
    <submittedName>
        <fullName evidence="1">Nucleotide pyrophosphohydrolase</fullName>
    </submittedName>
</protein>
<accession>A0A5C5U4J8</accession>
<dbReference type="SUPFAM" id="SSF101386">
    <property type="entry name" value="all-alpha NTP pyrophosphatases"/>
    <property type="match status" value="1"/>
</dbReference>
<gene>
    <name evidence="1" type="ORF">FQY83_08135</name>
</gene>
<dbReference type="GO" id="GO:0047429">
    <property type="term" value="F:nucleoside triphosphate diphosphatase activity"/>
    <property type="evidence" value="ECO:0007669"/>
    <property type="project" value="InterPro"/>
</dbReference>
<dbReference type="PANTHER" id="PTHR46523">
    <property type="entry name" value="DCTP PYROPHOSPHATASE 1"/>
    <property type="match status" value="1"/>
</dbReference>
<comment type="caution">
    <text evidence="1">The sequence shown here is derived from an EMBL/GenBank/DDBJ whole genome shotgun (WGS) entry which is preliminary data.</text>
</comment>
<reference evidence="1 2" key="1">
    <citation type="journal article" date="2008" name="Int. J. Syst. Evol. Microbiol.">
        <title>Luteimonas marina sp. nov., isolated from seawater.</title>
        <authorList>
            <person name="Baik K.S."/>
            <person name="Park S.C."/>
            <person name="Kim M.S."/>
            <person name="Kim E.M."/>
            <person name="Park C."/>
            <person name="Chun J."/>
            <person name="Seong C.N."/>
        </authorList>
    </citation>
    <scope>NUCLEOTIDE SEQUENCE [LARGE SCALE GENOMIC DNA]</scope>
    <source>
        <strain evidence="1 2">FR1330</strain>
    </source>
</reference>
<dbReference type="Proteomes" id="UP000319980">
    <property type="component" value="Unassembled WGS sequence"/>
</dbReference>
<dbReference type="AlphaFoldDB" id="A0A5C5U4J8"/>
<dbReference type="PANTHER" id="PTHR46523:SF1">
    <property type="entry name" value="DCTP PYROPHOSPHATASE 1"/>
    <property type="match status" value="1"/>
</dbReference>
<dbReference type="EMBL" id="VOHK01000003">
    <property type="protein sequence ID" value="TWT21313.1"/>
    <property type="molecule type" value="Genomic_DNA"/>
</dbReference>
<keyword evidence="1" id="KW-0378">Hydrolase</keyword>
<proteinExistence type="predicted"/>
<dbReference type="CDD" id="cd11537">
    <property type="entry name" value="NTP-PPase_RS21-C6_like"/>
    <property type="match status" value="1"/>
</dbReference>
<dbReference type="InterPro" id="IPR052555">
    <property type="entry name" value="dCTP_Pyrophosphatase"/>
</dbReference>
<evidence type="ECO:0000313" key="1">
    <source>
        <dbReference type="EMBL" id="TWT21313.1"/>
    </source>
</evidence>
<dbReference type="Gene3D" id="1.10.287.1080">
    <property type="entry name" value="MazG-like"/>
    <property type="match status" value="1"/>
</dbReference>
<evidence type="ECO:0000313" key="2">
    <source>
        <dbReference type="Proteomes" id="UP000319980"/>
    </source>
</evidence>
<dbReference type="OrthoDB" id="9791898at2"/>
<organism evidence="1 2">
    <name type="scientific">Luteimonas marina</name>
    <dbReference type="NCBI Taxonomy" id="488485"/>
    <lineage>
        <taxon>Bacteria</taxon>
        <taxon>Pseudomonadati</taxon>
        <taxon>Pseudomonadota</taxon>
        <taxon>Gammaproteobacteria</taxon>
        <taxon>Lysobacterales</taxon>
        <taxon>Lysobacteraceae</taxon>
        <taxon>Luteimonas</taxon>
    </lineage>
</organism>
<dbReference type="InterPro" id="IPR025984">
    <property type="entry name" value="DCTPP"/>
</dbReference>
<dbReference type="GO" id="GO:0009143">
    <property type="term" value="P:nucleoside triphosphate catabolic process"/>
    <property type="evidence" value="ECO:0007669"/>
    <property type="project" value="InterPro"/>
</dbReference>
<sequence length="116" mass="13188">MSRDIEALQEKLREFASARDWSQFHSPRNLAASLSIEAAEVLEHFQWLTDEQSRQISDEKRAAVSTELADVFLYLVQLADSLQVDLLAASTAKIEENGRKYPVDRSRGVTTKYTDL</sequence>
<keyword evidence="2" id="KW-1185">Reference proteome</keyword>
<dbReference type="RefSeq" id="WP_146386917.1">
    <property type="nucleotide sequence ID" value="NZ_VOHK01000003.1"/>
</dbReference>